<evidence type="ECO:0000313" key="1">
    <source>
        <dbReference type="EMBL" id="CAE7459995.1"/>
    </source>
</evidence>
<keyword evidence="2" id="KW-1185">Reference proteome</keyword>
<organism evidence="1 2">
    <name type="scientific">Symbiodinium natans</name>
    <dbReference type="NCBI Taxonomy" id="878477"/>
    <lineage>
        <taxon>Eukaryota</taxon>
        <taxon>Sar</taxon>
        <taxon>Alveolata</taxon>
        <taxon>Dinophyceae</taxon>
        <taxon>Suessiales</taxon>
        <taxon>Symbiodiniaceae</taxon>
        <taxon>Symbiodinium</taxon>
    </lineage>
</organism>
<dbReference type="EMBL" id="CAJNDS010002398">
    <property type="protein sequence ID" value="CAE7459995.1"/>
    <property type="molecule type" value="Genomic_DNA"/>
</dbReference>
<sequence length="288" mass="30646">MGSRGAISRVQRGSGLKGLELREDGRKRNSIFEFRVPMVQRCFSSFTGMHTTPEQWGQAARGFAQAGLGLRSCAVHAAAAYLASVGSSLKGCAEIYPAFSATAVKASQGLLGAWHSWQGATAQAQSLEAVLSSYLSQQLDAAGWDAQLRQASAVAKASLQSEAGLGARAFLNAVPCGGTRMEPAGFFACVLEWLTRLKMAGAPVATACWIAGTTTLACVWREGSALSATMLCAMWFTAGRSEQAFNQSRRPQAFCSHSVLRIAKRPGAAPQMSTFPPWRGVLLHWISP</sequence>
<dbReference type="Proteomes" id="UP000604046">
    <property type="component" value="Unassembled WGS sequence"/>
</dbReference>
<reference evidence="1" key="1">
    <citation type="submission" date="2021-02" db="EMBL/GenBank/DDBJ databases">
        <authorList>
            <person name="Dougan E. K."/>
            <person name="Rhodes N."/>
            <person name="Thang M."/>
            <person name="Chan C."/>
        </authorList>
    </citation>
    <scope>NUCLEOTIDE SEQUENCE</scope>
</reference>
<accession>A0A812S2U6</accession>
<proteinExistence type="predicted"/>
<gene>
    <name evidence="1" type="ORF">SNAT2548_LOCUS25521</name>
</gene>
<protein>
    <submittedName>
        <fullName evidence="1">Uncharacterized protein</fullName>
    </submittedName>
</protein>
<evidence type="ECO:0000313" key="2">
    <source>
        <dbReference type="Proteomes" id="UP000604046"/>
    </source>
</evidence>
<dbReference type="AlphaFoldDB" id="A0A812S2U6"/>
<comment type="caution">
    <text evidence="1">The sequence shown here is derived from an EMBL/GenBank/DDBJ whole genome shotgun (WGS) entry which is preliminary data.</text>
</comment>
<name>A0A812S2U6_9DINO</name>